<dbReference type="Proteomes" id="UP000018643">
    <property type="component" value="Segment"/>
</dbReference>
<dbReference type="GeneID" id="17777142"/>
<gene>
    <name evidence="1" type="ORF">CHA_P10125</name>
</gene>
<reference evidence="1 2" key="1">
    <citation type="journal article" date="2013" name="Antimicrob. Agents Chemother.">
        <title>Predicting in vivo efficacy of therapeutic bacteriophages used to treat pulmonary infections.</title>
        <authorList>
            <person name="Henry M."/>
            <person name="Lavigne R."/>
            <person name="Debarbieux L."/>
        </authorList>
    </citation>
    <scope>NUCLEOTIDE SEQUENCE [LARGE SCALE GENOMIC DNA]</scope>
</reference>
<protein>
    <submittedName>
        <fullName evidence="1">Uncharacterized protein</fullName>
    </submittedName>
</protein>
<dbReference type="EMBL" id="KC862295">
    <property type="protein sequence ID" value="AGR89079.1"/>
    <property type="molecule type" value="Genomic_DNA"/>
</dbReference>
<dbReference type="RefSeq" id="YP_008858148.1">
    <property type="nucleotide sequence ID" value="NC_022974.1"/>
</dbReference>
<name>V5JWG2_9CAUD</name>
<proteinExistence type="predicted"/>
<organism evidence="1 2">
    <name type="scientific">Pseudomonas phage CHA_P1</name>
    <dbReference type="NCBI Taxonomy" id="1327965"/>
    <lineage>
        <taxon>Viruses</taxon>
        <taxon>Duplodnaviria</taxon>
        <taxon>Heunggongvirae</taxon>
        <taxon>Uroviricota</taxon>
        <taxon>Caudoviricetes</taxon>
        <taxon>Vandenendeviridae</taxon>
        <taxon>Nankokuvirus</taxon>
        <taxon>Nankokuvirus PAKP3</taxon>
    </lineage>
</organism>
<evidence type="ECO:0000313" key="1">
    <source>
        <dbReference type="EMBL" id="AGR89079.1"/>
    </source>
</evidence>
<accession>V5JWG2</accession>
<dbReference type="KEGG" id="vg:17777142"/>
<sequence>MKTYEASVLFDSGLPRSISVEAGSLEEAISLLENKASCYSPSLCHQCSDGLYLGDFAGMVIYCEGEEVADTTYAGEALRSLTKKVKALEEDLSKAYKLMSEIRPSIPKDVLELWCADRDAILSGLRSVE</sequence>
<evidence type="ECO:0000313" key="2">
    <source>
        <dbReference type="Proteomes" id="UP000018643"/>
    </source>
</evidence>